<evidence type="ECO:0000256" key="3">
    <source>
        <dbReference type="ARBA" id="ARBA00022741"/>
    </source>
</evidence>
<dbReference type="InterPro" id="IPR047854">
    <property type="entry name" value="RFC_lid"/>
</dbReference>
<dbReference type="GO" id="GO:0006281">
    <property type="term" value="P:DNA repair"/>
    <property type="evidence" value="ECO:0007669"/>
    <property type="project" value="TreeGrafter"/>
</dbReference>
<dbReference type="AlphaFoldDB" id="A0A914Q3F4"/>
<evidence type="ECO:0000256" key="4">
    <source>
        <dbReference type="ARBA" id="ARBA00022840"/>
    </source>
</evidence>
<accession>A0A914Q3F4</accession>
<dbReference type="SUPFAM" id="SSF48019">
    <property type="entry name" value="post-AAA+ oligomerization domain-like"/>
    <property type="match status" value="1"/>
</dbReference>
<dbReference type="WBParaSite" id="PDA_v2.g21690.t1">
    <property type="protein sequence ID" value="PDA_v2.g21690.t1"/>
    <property type="gene ID" value="PDA_v2.g21690"/>
</dbReference>
<evidence type="ECO:0000256" key="1">
    <source>
        <dbReference type="ARBA" id="ARBA00005378"/>
    </source>
</evidence>
<evidence type="ECO:0000313" key="7">
    <source>
        <dbReference type="WBParaSite" id="PDA_v2.g21690.t1"/>
    </source>
</evidence>
<organism evidence="6 7">
    <name type="scientific">Panagrolaimus davidi</name>
    <dbReference type="NCBI Taxonomy" id="227884"/>
    <lineage>
        <taxon>Eukaryota</taxon>
        <taxon>Metazoa</taxon>
        <taxon>Ecdysozoa</taxon>
        <taxon>Nematoda</taxon>
        <taxon>Chromadorea</taxon>
        <taxon>Rhabditida</taxon>
        <taxon>Tylenchina</taxon>
        <taxon>Panagrolaimomorpha</taxon>
        <taxon>Panagrolaimoidea</taxon>
        <taxon>Panagrolaimidae</taxon>
        <taxon>Panagrolaimus</taxon>
    </lineage>
</organism>
<dbReference type="GO" id="GO:0005634">
    <property type="term" value="C:nucleus"/>
    <property type="evidence" value="ECO:0007669"/>
    <property type="project" value="TreeGrafter"/>
</dbReference>
<dbReference type="InterPro" id="IPR008921">
    <property type="entry name" value="DNA_pol3_clamp-load_cplx_C"/>
</dbReference>
<keyword evidence="2" id="KW-0235">DNA replication</keyword>
<dbReference type="GO" id="GO:0003689">
    <property type="term" value="F:DNA clamp loader activity"/>
    <property type="evidence" value="ECO:0007669"/>
    <property type="project" value="TreeGrafter"/>
</dbReference>
<dbReference type="GO" id="GO:0005663">
    <property type="term" value="C:DNA replication factor C complex"/>
    <property type="evidence" value="ECO:0007669"/>
    <property type="project" value="TreeGrafter"/>
</dbReference>
<dbReference type="PANTHER" id="PTHR11669">
    <property type="entry name" value="REPLICATION FACTOR C / DNA POLYMERASE III GAMMA-TAU SUBUNIT"/>
    <property type="match status" value="1"/>
</dbReference>
<dbReference type="Pfam" id="PF08542">
    <property type="entry name" value="Rep_fac_C"/>
    <property type="match status" value="1"/>
</dbReference>
<feature type="domain" description="Replication factor C C-terminal" evidence="5">
    <location>
        <begin position="61"/>
        <end position="146"/>
    </location>
</feature>
<dbReference type="Gene3D" id="1.20.272.10">
    <property type="match status" value="1"/>
</dbReference>
<reference evidence="7" key="1">
    <citation type="submission" date="2022-11" db="UniProtKB">
        <authorList>
            <consortium name="WormBaseParasite"/>
        </authorList>
    </citation>
    <scope>IDENTIFICATION</scope>
</reference>
<sequence length="162" mass="18023">MAKRVIEIAKIENLNFTEDGIEAILFTAQGDMRQALNNLQCTASGYGLINAENVYKVCDEPHPDLMRDLFENCAQGEFKDAFAGLDKLYKMGYSTDDILTTMSRVVKYIDVPEALKLEFIKEVAKTHTLAVQGMTGRVQLAGLAARLSKKQRELADASENDL</sequence>
<dbReference type="Proteomes" id="UP000887578">
    <property type="component" value="Unplaced"/>
</dbReference>
<evidence type="ECO:0000259" key="5">
    <source>
        <dbReference type="Pfam" id="PF08542"/>
    </source>
</evidence>
<dbReference type="InterPro" id="IPR013748">
    <property type="entry name" value="Rep_factorC_C"/>
</dbReference>
<dbReference type="CDD" id="cd18140">
    <property type="entry name" value="HLD_clamp_RFC"/>
    <property type="match status" value="1"/>
</dbReference>
<dbReference type="GO" id="GO:0006261">
    <property type="term" value="P:DNA-templated DNA replication"/>
    <property type="evidence" value="ECO:0007669"/>
    <property type="project" value="TreeGrafter"/>
</dbReference>
<dbReference type="PANTHER" id="PTHR11669:SF5">
    <property type="entry name" value="REPLICATION FACTOR C SUBUNIT 2"/>
    <property type="match status" value="1"/>
</dbReference>
<keyword evidence="6" id="KW-1185">Reference proteome</keyword>
<dbReference type="InterPro" id="IPR050238">
    <property type="entry name" value="DNA_Rep/Repair_Clamp_Loader"/>
</dbReference>
<dbReference type="GO" id="GO:0005524">
    <property type="term" value="F:ATP binding"/>
    <property type="evidence" value="ECO:0007669"/>
    <property type="project" value="UniProtKB-KW"/>
</dbReference>
<evidence type="ECO:0000256" key="2">
    <source>
        <dbReference type="ARBA" id="ARBA00022705"/>
    </source>
</evidence>
<keyword evidence="3" id="KW-0547">Nucleotide-binding</keyword>
<dbReference type="Gene3D" id="1.10.8.60">
    <property type="match status" value="1"/>
</dbReference>
<name>A0A914Q3F4_9BILA</name>
<comment type="similarity">
    <text evidence="1">Belongs to the activator 1 small subunits family.</text>
</comment>
<keyword evidence="4" id="KW-0067">ATP-binding</keyword>
<dbReference type="GO" id="GO:0003677">
    <property type="term" value="F:DNA binding"/>
    <property type="evidence" value="ECO:0007669"/>
    <property type="project" value="InterPro"/>
</dbReference>
<proteinExistence type="inferred from homology"/>
<protein>
    <submittedName>
        <fullName evidence="7">Replication factor C C-terminal domain-containing protein</fullName>
    </submittedName>
</protein>
<dbReference type="FunFam" id="1.10.8.60:FF:000012">
    <property type="entry name" value="Replication factor C subunit 4"/>
    <property type="match status" value="1"/>
</dbReference>
<evidence type="ECO:0000313" key="6">
    <source>
        <dbReference type="Proteomes" id="UP000887578"/>
    </source>
</evidence>